<dbReference type="OrthoDB" id="10451227at2759"/>
<feature type="compositionally biased region" description="Basic and acidic residues" evidence="1">
    <location>
        <begin position="179"/>
        <end position="199"/>
    </location>
</feature>
<reference evidence="3" key="1">
    <citation type="submission" date="2017-10" db="EMBL/GenBank/DDBJ databases">
        <title>Rapid genome shrinkage in a self-fertile nematode reveals novel sperm competition proteins.</title>
        <authorList>
            <person name="Yin D."/>
            <person name="Schwarz E.M."/>
            <person name="Thomas C.G."/>
            <person name="Felde R.L."/>
            <person name="Korf I.F."/>
            <person name="Cutter A.D."/>
            <person name="Schartner C.M."/>
            <person name="Ralston E.J."/>
            <person name="Meyer B.J."/>
            <person name="Haag E.S."/>
        </authorList>
    </citation>
    <scope>NUCLEOTIDE SEQUENCE [LARGE SCALE GENOMIC DNA]</scope>
    <source>
        <strain evidence="3">JU1422</strain>
    </source>
</reference>
<keyword evidence="3" id="KW-1185">Reference proteome</keyword>
<dbReference type="AlphaFoldDB" id="A0A2G5VDQ5"/>
<protein>
    <submittedName>
        <fullName evidence="2">Uncharacterized protein</fullName>
    </submittedName>
</protein>
<evidence type="ECO:0000256" key="1">
    <source>
        <dbReference type="SAM" id="MobiDB-lite"/>
    </source>
</evidence>
<sequence length="207" mass="24396">MGNTEEEFVEEWVQDSQNGSQVPLDHLVSLYGYALLGLEDSDETVRFRKVEPNHEVEYVSNMTQETEQHYSEETDQKVEEREYEEPKRRVRTHDLLSLVFPDHHFLTKRFRHIIQLFFFNELFSCSKRIDNPHKMSDVTFENKIDEATTSSEPIIMNPDPKNSTATTTNIANATLTKPSKREKTEMDRTMDRRDRDDNHSNYYIAEG</sequence>
<feature type="region of interest" description="Disordered" evidence="1">
    <location>
        <begin position="63"/>
        <end position="85"/>
    </location>
</feature>
<proteinExistence type="predicted"/>
<evidence type="ECO:0000313" key="3">
    <source>
        <dbReference type="Proteomes" id="UP000230233"/>
    </source>
</evidence>
<feature type="region of interest" description="Disordered" evidence="1">
    <location>
        <begin position="175"/>
        <end position="207"/>
    </location>
</feature>
<accession>A0A2G5VDQ5</accession>
<evidence type="ECO:0000313" key="2">
    <source>
        <dbReference type="EMBL" id="PIC49860.1"/>
    </source>
</evidence>
<organism evidence="2 3">
    <name type="scientific">Caenorhabditis nigoni</name>
    <dbReference type="NCBI Taxonomy" id="1611254"/>
    <lineage>
        <taxon>Eukaryota</taxon>
        <taxon>Metazoa</taxon>
        <taxon>Ecdysozoa</taxon>
        <taxon>Nematoda</taxon>
        <taxon>Chromadorea</taxon>
        <taxon>Rhabditida</taxon>
        <taxon>Rhabditina</taxon>
        <taxon>Rhabditomorpha</taxon>
        <taxon>Rhabditoidea</taxon>
        <taxon>Rhabditidae</taxon>
        <taxon>Peloderinae</taxon>
        <taxon>Caenorhabditis</taxon>
    </lineage>
</organism>
<comment type="caution">
    <text evidence="2">The sequence shown here is derived from an EMBL/GenBank/DDBJ whole genome shotgun (WGS) entry which is preliminary data.</text>
</comment>
<name>A0A2G5VDQ5_9PELO</name>
<feature type="compositionally biased region" description="Basic and acidic residues" evidence="1">
    <location>
        <begin position="66"/>
        <end position="85"/>
    </location>
</feature>
<gene>
    <name evidence="2" type="primary">Cnig_chr_II.g8327</name>
    <name evidence="2" type="ORF">B9Z55_008327</name>
</gene>
<dbReference type="Proteomes" id="UP000230233">
    <property type="component" value="Chromosome II"/>
</dbReference>
<dbReference type="STRING" id="1611254.A0A2G5VDQ5"/>
<dbReference type="EMBL" id="PDUG01000002">
    <property type="protein sequence ID" value="PIC49860.1"/>
    <property type="molecule type" value="Genomic_DNA"/>
</dbReference>